<proteinExistence type="predicted"/>
<evidence type="ECO:0000259" key="4">
    <source>
        <dbReference type="SMART" id="SM00560"/>
    </source>
</evidence>
<dbReference type="InterPro" id="IPR006558">
    <property type="entry name" value="LamG-like"/>
</dbReference>
<protein>
    <submittedName>
        <fullName evidence="5">LamG domain-containing protein</fullName>
    </submittedName>
</protein>
<dbReference type="Pfam" id="PF13385">
    <property type="entry name" value="Laminin_G_3"/>
    <property type="match status" value="1"/>
</dbReference>
<evidence type="ECO:0000313" key="5">
    <source>
        <dbReference type="EMBL" id="TCC33701.1"/>
    </source>
</evidence>
<feature type="domain" description="LamG-like jellyroll fold" evidence="4">
    <location>
        <begin position="87"/>
        <end position="220"/>
    </location>
</feature>
<dbReference type="RefSeq" id="WP_131289384.1">
    <property type="nucleotide sequence ID" value="NZ_SJKA01000005.1"/>
</dbReference>
<dbReference type="SMART" id="SM00560">
    <property type="entry name" value="LamGL"/>
    <property type="match status" value="1"/>
</dbReference>
<dbReference type="EMBL" id="SJKA01000005">
    <property type="protein sequence ID" value="TCC33701.1"/>
    <property type="molecule type" value="Genomic_DNA"/>
</dbReference>
<feature type="region of interest" description="Disordered" evidence="3">
    <location>
        <begin position="9"/>
        <end position="31"/>
    </location>
</feature>
<name>A0A4R0IJQ6_9ACTN</name>
<evidence type="ECO:0000313" key="6">
    <source>
        <dbReference type="Proteomes" id="UP000292695"/>
    </source>
</evidence>
<dbReference type="AlphaFoldDB" id="A0A4R0IJQ6"/>
<evidence type="ECO:0000256" key="3">
    <source>
        <dbReference type="SAM" id="MobiDB-lite"/>
    </source>
</evidence>
<organism evidence="5 6">
    <name type="scientific">Kribbella sindirgiensis</name>
    <dbReference type="NCBI Taxonomy" id="1124744"/>
    <lineage>
        <taxon>Bacteria</taxon>
        <taxon>Bacillati</taxon>
        <taxon>Actinomycetota</taxon>
        <taxon>Actinomycetes</taxon>
        <taxon>Propionibacteriales</taxon>
        <taxon>Kribbellaceae</taxon>
        <taxon>Kribbella</taxon>
    </lineage>
</organism>
<comment type="caution">
    <text evidence="5">The sequence shown here is derived from an EMBL/GenBank/DDBJ whole genome shotgun (WGS) entry which is preliminary data.</text>
</comment>
<dbReference type="Proteomes" id="UP000292695">
    <property type="component" value="Unassembled WGS sequence"/>
</dbReference>
<keyword evidence="2" id="KW-1015">Disulfide bond</keyword>
<keyword evidence="1" id="KW-0732">Signal</keyword>
<keyword evidence="6" id="KW-1185">Reference proteome</keyword>
<dbReference type="SUPFAM" id="SSF49899">
    <property type="entry name" value="Concanavalin A-like lectins/glucanases"/>
    <property type="match status" value="1"/>
</dbReference>
<evidence type="ECO:0000256" key="1">
    <source>
        <dbReference type="ARBA" id="ARBA00022729"/>
    </source>
</evidence>
<evidence type="ECO:0000256" key="2">
    <source>
        <dbReference type="ARBA" id="ARBA00023157"/>
    </source>
</evidence>
<dbReference type="OrthoDB" id="9762066at2"/>
<sequence length="230" mass="24183">MRKVNEQIVDNANGDGSGVPDPGPGTPGADGIHFYPLDGSGEDAVGNNDATLRQGAVYGPGKTGEGLVLNGAGQYADAGAALLDTSKYYTAGAWVKLNKADGSFQTFVSQDGDRDSAFFLQYSGQDQRFAMSFPGIQALSPTKPNPGQWYHVTGVRDVVKGELRLYVDGQLVAAKSACTLDSSSTGTTVIGRAKFGGNQVDFLDGTIDEVHLHDRALTDAEVQALYESGR</sequence>
<dbReference type="InterPro" id="IPR013320">
    <property type="entry name" value="ConA-like_dom_sf"/>
</dbReference>
<dbReference type="Gene3D" id="2.60.120.200">
    <property type="match status" value="1"/>
</dbReference>
<gene>
    <name evidence="5" type="ORF">E0H50_17310</name>
</gene>
<accession>A0A4R0IJQ6</accession>
<reference evidence="5 6" key="1">
    <citation type="submission" date="2019-02" db="EMBL/GenBank/DDBJ databases">
        <title>Kribbella capetownensis sp. nov. and Kribbella speibonae sp. nov., isolated from soil.</title>
        <authorList>
            <person name="Curtis S.M."/>
            <person name="Norton I."/>
            <person name="Everest G.J."/>
            <person name="Meyers P.R."/>
        </authorList>
    </citation>
    <scope>NUCLEOTIDE SEQUENCE [LARGE SCALE GENOMIC DNA]</scope>
    <source>
        <strain evidence="5 6">DSM 27082</strain>
    </source>
</reference>